<evidence type="ECO:0000256" key="1">
    <source>
        <dbReference type="PROSITE-ProRule" id="PRU00339"/>
    </source>
</evidence>
<organism evidence="3">
    <name type="scientific">Amphora coffeiformis</name>
    <dbReference type="NCBI Taxonomy" id="265554"/>
    <lineage>
        <taxon>Eukaryota</taxon>
        <taxon>Sar</taxon>
        <taxon>Stramenopiles</taxon>
        <taxon>Ochrophyta</taxon>
        <taxon>Bacillariophyta</taxon>
        <taxon>Bacillariophyceae</taxon>
        <taxon>Bacillariophycidae</taxon>
        <taxon>Thalassiophysales</taxon>
        <taxon>Catenulaceae</taxon>
        <taxon>Amphora</taxon>
    </lineage>
</organism>
<dbReference type="Pfam" id="PF13181">
    <property type="entry name" value="TPR_8"/>
    <property type="match status" value="1"/>
</dbReference>
<sequence length="434" mass="48485">MGKKSKAASVRAKNKKIDPSELPTDKPPPLEAEIGSLKLLDKPQTPGSIRKVLGADGYDDGGVGDLRLAIDLEDYVLRRKRGENEYFRSLKMDLIPRIKEGNWKRLSRKEQKIELAKMLFHEEGDEEIIQGDPYKSVEVYSERAEELDADTKKKYLSLLRAAKYALECAIVLREPACVALCLSKVCERYLQVFGKEGAEDAIRCGKKAIAICLEDYYDIDDVAVEVEDKPKPSTHEKDPTYPGLSNPAWKEFIPPRVASICLRSAYLHCGNALAALGKDAEAREMYLAGFPIVDAEVRASRVDWERASYLINIGNSYSREGNFDKADEYFKQCEKLGDEQIGNDCKSDGMGIKLVALRARAFALNRNGMKDQGKEVLREVLRQQPLVAEETAKWRKEMLEADAMNQTEALEKQKQEAEAAAGGTASQSPAIEAK</sequence>
<gene>
    <name evidence="3" type="ORF">ACOF00016_LOCUS18727</name>
</gene>
<dbReference type="InterPro" id="IPR011990">
    <property type="entry name" value="TPR-like_helical_dom_sf"/>
</dbReference>
<evidence type="ECO:0000313" key="3">
    <source>
        <dbReference type="EMBL" id="CAE0422141.1"/>
    </source>
</evidence>
<protein>
    <submittedName>
        <fullName evidence="3">Uncharacterized protein</fullName>
    </submittedName>
</protein>
<feature type="region of interest" description="Disordered" evidence="2">
    <location>
        <begin position="1"/>
        <end position="31"/>
    </location>
</feature>
<dbReference type="SMART" id="SM00028">
    <property type="entry name" value="TPR"/>
    <property type="match status" value="3"/>
</dbReference>
<dbReference type="Gene3D" id="1.25.40.10">
    <property type="entry name" value="Tetratricopeptide repeat domain"/>
    <property type="match status" value="1"/>
</dbReference>
<dbReference type="SUPFAM" id="SSF48452">
    <property type="entry name" value="TPR-like"/>
    <property type="match status" value="1"/>
</dbReference>
<keyword evidence="1" id="KW-0802">TPR repeat</keyword>
<feature type="compositionally biased region" description="Low complexity" evidence="2">
    <location>
        <begin position="418"/>
        <end position="428"/>
    </location>
</feature>
<name>A0A7S3PC96_9STRA</name>
<feature type="repeat" description="TPR" evidence="1">
    <location>
        <begin position="307"/>
        <end position="340"/>
    </location>
</feature>
<dbReference type="InterPro" id="IPR019734">
    <property type="entry name" value="TPR_rpt"/>
</dbReference>
<reference evidence="3" key="1">
    <citation type="submission" date="2021-01" db="EMBL/GenBank/DDBJ databases">
        <authorList>
            <person name="Corre E."/>
            <person name="Pelletier E."/>
            <person name="Niang G."/>
            <person name="Scheremetjew M."/>
            <person name="Finn R."/>
            <person name="Kale V."/>
            <person name="Holt S."/>
            <person name="Cochrane G."/>
            <person name="Meng A."/>
            <person name="Brown T."/>
            <person name="Cohen L."/>
        </authorList>
    </citation>
    <scope>NUCLEOTIDE SEQUENCE</scope>
    <source>
        <strain evidence="3">CCMP127</strain>
    </source>
</reference>
<dbReference type="PROSITE" id="PS50005">
    <property type="entry name" value="TPR"/>
    <property type="match status" value="1"/>
</dbReference>
<feature type="region of interest" description="Disordered" evidence="2">
    <location>
        <begin position="405"/>
        <end position="434"/>
    </location>
</feature>
<accession>A0A7S3PC96</accession>
<evidence type="ECO:0000256" key="2">
    <source>
        <dbReference type="SAM" id="MobiDB-lite"/>
    </source>
</evidence>
<proteinExistence type="predicted"/>
<dbReference type="AlphaFoldDB" id="A0A7S3PC96"/>
<dbReference type="EMBL" id="HBIM01025208">
    <property type="protein sequence ID" value="CAE0422141.1"/>
    <property type="molecule type" value="Transcribed_RNA"/>
</dbReference>